<feature type="domain" description="PLD phosphodiesterase" evidence="14">
    <location>
        <begin position="212"/>
        <end position="239"/>
    </location>
</feature>
<evidence type="ECO:0000256" key="12">
    <source>
        <dbReference type="NCBIfam" id="TIGR04265"/>
    </source>
</evidence>
<dbReference type="InterPro" id="IPR027379">
    <property type="entry name" value="CLS_N"/>
</dbReference>
<protein>
    <recommendedName>
        <fullName evidence="12">Cardiolipin synthase</fullName>
        <ecNumber evidence="12">2.7.8.-</ecNumber>
    </recommendedName>
</protein>
<evidence type="ECO:0000256" key="3">
    <source>
        <dbReference type="ARBA" id="ARBA00022516"/>
    </source>
</evidence>
<dbReference type="EMBL" id="CP003221">
    <property type="protein sequence ID" value="EGJ48892.1"/>
    <property type="molecule type" value="Genomic_DNA"/>
</dbReference>
<evidence type="ECO:0000256" key="8">
    <source>
        <dbReference type="ARBA" id="ARBA00023098"/>
    </source>
</evidence>
<evidence type="ECO:0000256" key="1">
    <source>
        <dbReference type="ARBA" id="ARBA00004651"/>
    </source>
</evidence>
<organism evidence="15 16">
    <name type="scientific">Desulfocurvibacter africanus subsp. africanus str. Walvis Bay</name>
    <dbReference type="NCBI Taxonomy" id="690850"/>
    <lineage>
        <taxon>Bacteria</taxon>
        <taxon>Pseudomonadati</taxon>
        <taxon>Thermodesulfobacteriota</taxon>
        <taxon>Desulfovibrionia</taxon>
        <taxon>Desulfovibrionales</taxon>
        <taxon>Desulfovibrionaceae</taxon>
        <taxon>Desulfocurvibacter</taxon>
    </lineage>
</organism>
<dbReference type="NCBIfam" id="TIGR04265">
    <property type="entry name" value="bac_cardiolipin"/>
    <property type="match status" value="1"/>
</dbReference>
<dbReference type="Proteomes" id="UP000007844">
    <property type="component" value="Chromosome"/>
</dbReference>
<dbReference type="Pfam" id="PF13396">
    <property type="entry name" value="PLDc_N"/>
    <property type="match status" value="1"/>
</dbReference>
<dbReference type="InterPro" id="IPR022924">
    <property type="entry name" value="Cardiolipin_synthase"/>
</dbReference>
<dbReference type="AlphaFoldDB" id="F3YVT4"/>
<dbReference type="Pfam" id="PF13091">
    <property type="entry name" value="PLDc_2"/>
    <property type="match status" value="2"/>
</dbReference>
<evidence type="ECO:0000256" key="4">
    <source>
        <dbReference type="ARBA" id="ARBA00022679"/>
    </source>
</evidence>
<evidence type="ECO:0000256" key="5">
    <source>
        <dbReference type="ARBA" id="ARBA00022692"/>
    </source>
</evidence>
<keyword evidence="4" id="KW-0808">Transferase</keyword>
<keyword evidence="2" id="KW-1003">Cell membrane</keyword>
<evidence type="ECO:0000256" key="9">
    <source>
        <dbReference type="ARBA" id="ARBA00023136"/>
    </source>
</evidence>
<dbReference type="PANTHER" id="PTHR21248:SF22">
    <property type="entry name" value="PHOSPHOLIPASE D"/>
    <property type="match status" value="1"/>
</dbReference>
<accession>F3YVT4</accession>
<dbReference type="GO" id="GO:0032049">
    <property type="term" value="P:cardiolipin biosynthetic process"/>
    <property type="evidence" value="ECO:0007669"/>
    <property type="project" value="UniProtKB-UniRule"/>
</dbReference>
<dbReference type="EC" id="2.7.8.-" evidence="12"/>
<keyword evidence="5 13" id="KW-0812">Transmembrane</keyword>
<evidence type="ECO:0000256" key="6">
    <source>
        <dbReference type="ARBA" id="ARBA00022737"/>
    </source>
</evidence>
<dbReference type="eggNOG" id="COG1502">
    <property type="taxonomic scope" value="Bacteria"/>
</dbReference>
<evidence type="ECO:0000256" key="11">
    <source>
        <dbReference type="ARBA" id="ARBA00023264"/>
    </source>
</evidence>
<evidence type="ECO:0000259" key="14">
    <source>
        <dbReference type="PROSITE" id="PS50035"/>
    </source>
</evidence>
<keyword evidence="3" id="KW-0444">Lipid biosynthesis</keyword>
<dbReference type="RefSeq" id="WP_014258733.1">
    <property type="nucleotide sequence ID" value="NC_016629.1"/>
</dbReference>
<dbReference type="KEGG" id="daf:Desaf_0539"/>
<keyword evidence="9 13" id="KW-0472">Membrane</keyword>
<sequence>MFGDYWWFGALWVSVHLLGMAAAVHAMFGVRTAQGAVAWIVSLLTLPYIALPLYLVFGRNKFKGYVRSIRVRSERVREVGRGLVLLHRDFRTVLDGVAEQHRVLEELTDIPFTCGNEAKLQVDGAEAFRTMFADIEAAREYVLVQFYIVHDDSVGREMSRLLCAKAAEGVSVYFLYDELGCYYTPERYWQQMREAGVRARAFGTGRHNRLQINFRNHRKMVVVDGEIAHTGGINLGDEYVGKDPYYGPWRDTNLRVRGPAVLAFQLSFLADWDWATGEVPKWRWQPQATNGTSSILVLPTGPADELENCNLLYLHAIHSAKKRLWIATPYFVPDPPVVQALQLAALRGVDVRVLVPQKADHWLVWLSSFSYQDETEKSGVVFYRYTEGFMHQKAMLVDDDFAVVGTANLDNRSFRLNFEISAVFNDMAFTEQVEAMLAQDFQGSHRAEPGELARRGFWFRLAVAASRLLAPMQ</sequence>
<feature type="domain" description="PLD phosphodiesterase" evidence="14">
    <location>
        <begin position="386"/>
        <end position="413"/>
    </location>
</feature>
<feature type="transmembrane region" description="Helical" evidence="13">
    <location>
        <begin position="36"/>
        <end position="57"/>
    </location>
</feature>
<keyword evidence="16" id="KW-1185">Reference proteome</keyword>
<dbReference type="GO" id="GO:0008808">
    <property type="term" value="F:cardiolipin synthase activity"/>
    <property type="evidence" value="ECO:0007669"/>
    <property type="project" value="UniProtKB-UniRule"/>
</dbReference>
<dbReference type="PANTHER" id="PTHR21248">
    <property type="entry name" value="CARDIOLIPIN SYNTHASE"/>
    <property type="match status" value="1"/>
</dbReference>
<evidence type="ECO:0000256" key="7">
    <source>
        <dbReference type="ARBA" id="ARBA00022989"/>
    </source>
</evidence>
<keyword evidence="7 13" id="KW-1133">Transmembrane helix</keyword>
<evidence type="ECO:0000256" key="13">
    <source>
        <dbReference type="SAM" id="Phobius"/>
    </source>
</evidence>
<keyword evidence="10" id="KW-0594">Phospholipid biosynthesis</keyword>
<proteinExistence type="predicted"/>
<evidence type="ECO:0000313" key="15">
    <source>
        <dbReference type="EMBL" id="EGJ48892.1"/>
    </source>
</evidence>
<dbReference type="InterPro" id="IPR001736">
    <property type="entry name" value="PLipase_D/transphosphatidylase"/>
</dbReference>
<evidence type="ECO:0000256" key="10">
    <source>
        <dbReference type="ARBA" id="ARBA00023209"/>
    </source>
</evidence>
<reference evidence="15 16" key="1">
    <citation type="journal article" date="2011" name="J. Bacteriol.">
        <title>Genome sequence of the mercury-methylating and pleomorphic Desulfovibrio africanus Strain Walvis Bay.</title>
        <authorList>
            <person name="Brown S.D."/>
            <person name="Wall J.D."/>
            <person name="Kucken A.M."/>
            <person name="Gilmour C.C."/>
            <person name="Podar M."/>
            <person name="Brandt C.C."/>
            <person name="Teshima H."/>
            <person name="Detter J.C."/>
            <person name="Han C.S."/>
            <person name="Land M.L."/>
            <person name="Lucas S."/>
            <person name="Han J."/>
            <person name="Pennacchio L."/>
            <person name="Nolan M."/>
            <person name="Pitluck S."/>
            <person name="Woyke T."/>
            <person name="Goodwin L."/>
            <person name="Palumbo A.V."/>
            <person name="Elias D.A."/>
        </authorList>
    </citation>
    <scope>NUCLEOTIDE SEQUENCE [LARGE SCALE GENOMIC DNA]</scope>
    <source>
        <strain evidence="15 16">Walvis Bay</strain>
    </source>
</reference>
<dbReference type="STRING" id="690850.Desaf_0539"/>
<dbReference type="PROSITE" id="PS50035">
    <property type="entry name" value="PLD"/>
    <property type="match status" value="2"/>
</dbReference>
<keyword evidence="11" id="KW-1208">Phospholipid metabolism</keyword>
<keyword evidence="8" id="KW-0443">Lipid metabolism</keyword>
<dbReference type="HOGENOM" id="CLU_038053_1_0_7"/>
<name>F3YVT4_DESAF</name>
<dbReference type="InterPro" id="IPR025202">
    <property type="entry name" value="PLD-like_dom"/>
</dbReference>
<evidence type="ECO:0000313" key="16">
    <source>
        <dbReference type="Proteomes" id="UP000007844"/>
    </source>
</evidence>
<comment type="subcellular location">
    <subcellularLocation>
        <location evidence="1">Cell membrane</location>
        <topology evidence="1">Multi-pass membrane protein</topology>
    </subcellularLocation>
</comment>
<dbReference type="SMART" id="SM00155">
    <property type="entry name" value="PLDc"/>
    <property type="match status" value="2"/>
</dbReference>
<gene>
    <name evidence="15" type="ORF">Desaf_0539</name>
</gene>
<dbReference type="SUPFAM" id="SSF56024">
    <property type="entry name" value="Phospholipase D/nuclease"/>
    <property type="match status" value="2"/>
</dbReference>
<dbReference type="Gene3D" id="3.30.870.10">
    <property type="entry name" value="Endonuclease Chain A"/>
    <property type="match status" value="2"/>
</dbReference>
<keyword evidence="6" id="KW-0677">Repeat</keyword>
<evidence type="ECO:0000256" key="2">
    <source>
        <dbReference type="ARBA" id="ARBA00022475"/>
    </source>
</evidence>
<dbReference type="GO" id="GO:0005886">
    <property type="term" value="C:plasma membrane"/>
    <property type="evidence" value="ECO:0007669"/>
    <property type="project" value="UniProtKB-SubCell"/>
</dbReference>